<dbReference type="PANTHER" id="PTHR48019">
    <property type="entry name" value="SERUM RESPONSE FACTOR HOMOLOG"/>
    <property type="match status" value="1"/>
</dbReference>
<dbReference type="InterPro" id="IPR002100">
    <property type="entry name" value="TF_MADSbox"/>
</dbReference>
<dbReference type="PRINTS" id="PR00404">
    <property type="entry name" value="MADSDOMAIN"/>
</dbReference>
<dbReference type="GO" id="GO:0005634">
    <property type="term" value="C:nucleus"/>
    <property type="evidence" value="ECO:0007669"/>
    <property type="project" value="UniProtKB-SubCell"/>
</dbReference>
<dbReference type="GO" id="GO:0003677">
    <property type="term" value="F:DNA binding"/>
    <property type="evidence" value="ECO:0007669"/>
    <property type="project" value="UniProtKB-KW"/>
</dbReference>
<dbReference type="Gene3D" id="3.40.1810.10">
    <property type="entry name" value="Transcription factor, MADS-box"/>
    <property type="match status" value="1"/>
</dbReference>
<comment type="subcellular location">
    <subcellularLocation>
        <location evidence="1">Nucleus</location>
    </subcellularLocation>
</comment>
<dbReference type="PROSITE" id="PS51297">
    <property type="entry name" value="K_BOX"/>
    <property type="match status" value="1"/>
</dbReference>
<dbReference type="InterPro" id="IPR050142">
    <property type="entry name" value="MADS-box/MEF2_TF"/>
</dbReference>
<evidence type="ECO:0000256" key="6">
    <source>
        <dbReference type="SAM" id="MobiDB-lite"/>
    </source>
</evidence>
<sequence length="243" mass="27858">MGRGKIAIRKIENSTNRQVTFCKRRNGLVKKGRELSILCDAEVGLIVFSCTGKLSEFSSTSMKTIIGRFDKATEGHHQLTDPTIEVKLWQREAANLRQQLLHLQECHRQLMGEELSCLNIDQLKHLEYQLQMGLNNVRARKVSWTWFIVKANQSSYNLLQQQKEELHEKIDLIRKENAELMKKVVEAKSAEEETATMNPSHAIDTGYDNLDPNCLQQSQPQPQHSEPPADQAMIMGYNLKLMI</sequence>
<keyword evidence="5" id="KW-0539">Nucleus</keyword>
<feature type="domain" description="MADS-box" evidence="7">
    <location>
        <begin position="1"/>
        <end position="61"/>
    </location>
</feature>
<evidence type="ECO:0000313" key="10">
    <source>
        <dbReference type="Proteomes" id="UP001603857"/>
    </source>
</evidence>
<feature type="region of interest" description="Disordered" evidence="6">
    <location>
        <begin position="189"/>
        <end position="229"/>
    </location>
</feature>
<dbReference type="Pfam" id="PF00319">
    <property type="entry name" value="SRF-TF"/>
    <property type="match status" value="1"/>
</dbReference>
<dbReference type="AlphaFoldDB" id="A0ABD1N6Y5"/>
<dbReference type="InterPro" id="IPR033896">
    <property type="entry name" value="MEF2-like_N"/>
</dbReference>
<keyword evidence="2" id="KW-0805">Transcription regulation</keyword>
<feature type="domain" description="K-box" evidence="8">
    <location>
        <begin position="86"/>
        <end position="190"/>
    </location>
</feature>
<keyword evidence="4" id="KW-0804">Transcription</keyword>
<dbReference type="SMART" id="SM00432">
    <property type="entry name" value="MADS"/>
    <property type="match status" value="1"/>
</dbReference>
<gene>
    <name evidence="9" type="ORF">Fmac_005160</name>
</gene>
<dbReference type="CDD" id="cd00265">
    <property type="entry name" value="MADS_MEF2_like"/>
    <property type="match status" value="1"/>
</dbReference>
<organism evidence="9 10">
    <name type="scientific">Flemingia macrophylla</name>
    <dbReference type="NCBI Taxonomy" id="520843"/>
    <lineage>
        <taxon>Eukaryota</taxon>
        <taxon>Viridiplantae</taxon>
        <taxon>Streptophyta</taxon>
        <taxon>Embryophyta</taxon>
        <taxon>Tracheophyta</taxon>
        <taxon>Spermatophyta</taxon>
        <taxon>Magnoliopsida</taxon>
        <taxon>eudicotyledons</taxon>
        <taxon>Gunneridae</taxon>
        <taxon>Pentapetalae</taxon>
        <taxon>rosids</taxon>
        <taxon>fabids</taxon>
        <taxon>Fabales</taxon>
        <taxon>Fabaceae</taxon>
        <taxon>Papilionoideae</taxon>
        <taxon>50 kb inversion clade</taxon>
        <taxon>NPAAA clade</taxon>
        <taxon>indigoferoid/millettioid clade</taxon>
        <taxon>Phaseoleae</taxon>
        <taxon>Flemingia</taxon>
    </lineage>
</organism>
<dbReference type="InterPro" id="IPR002487">
    <property type="entry name" value="TF_Kbox"/>
</dbReference>
<keyword evidence="3" id="KW-0238">DNA-binding</keyword>
<evidence type="ECO:0000259" key="8">
    <source>
        <dbReference type="PROSITE" id="PS51297"/>
    </source>
</evidence>
<evidence type="ECO:0000256" key="2">
    <source>
        <dbReference type="ARBA" id="ARBA00023015"/>
    </source>
</evidence>
<feature type="compositionally biased region" description="Low complexity" evidence="6">
    <location>
        <begin position="216"/>
        <end position="228"/>
    </location>
</feature>
<proteinExistence type="predicted"/>
<dbReference type="SUPFAM" id="SSF55455">
    <property type="entry name" value="SRF-like"/>
    <property type="match status" value="1"/>
</dbReference>
<dbReference type="EMBL" id="JBGMDY010000002">
    <property type="protein sequence ID" value="KAL2343875.1"/>
    <property type="molecule type" value="Genomic_DNA"/>
</dbReference>
<evidence type="ECO:0000256" key="5">
    <source>
        <dbReference type="ARBA" id="ARBA00023242"/>
    </source>
</evidence>
<evidence type="ECO:0000256" key="3">
    <source>
        <dbReference type="ARBA" id="ARBA00023125"/>
    </source>
</evidence>
<keyword evidence="10" id="KW-1185">Reference proteome</keyword>
<name>A0ABD1N6Y5_9FABA</name>
<dbReference type="InterPro" id="IPR036879">
    <property type="entry name" value="TF_MADSbox_sf"/>
</dbReference>
<dbReference type="Pfam" id="PF01486">
    <property type="entry name" value="K-box"/>
    <property type="match status" value="1"/>
</dbReference>
<accession>A0ABD1N6Y5</accession>
<reference evidence="9 10" key="1">
    <citation type="submission" date="2024-08" db="EMBL/GenBank/DDBJ databases">
        <title>Insights into the chromosomal genome structure of Flemingia macrophylla.</title>
        <authorList>
            <person name="Ding Y."/>
            <person name="Zhao Y."/>
            <person name="Bi W."/>
            <person name="Wu M."/>
            <person name="Zhao G."/>
            <person name="Gong Y."/>
            <person name="Li W."/>
            <person name="Zhang P."/>
        </authorList>
    </citation>
    <scope>NUCLEOTIDE SEQUENCE [LARGE SCALE GENOMIC DNA]</scope>
    <source>
        <strain evidence="9">DYQJB</strain>
        <tissue evidence="9">Leaf</tissue>
    </source>
</reference>
<evidence type="ECO:0000259" key="7">
    <source>
        <dbReference type="PROSITE" id="PS50066"/>
    </source>
</evidence>
<evidence type="ECO:0000313" key="9">
    <source>
        <dbReference type="EMBL" id="KAL2343875.1"/>
    </source>
</evidence>
<comment type="caution">
    <text evidence="9">The sequence shown here is derived from an EMBL/GenBank/DDBJ whole genome shotgun (WGS) entry which is preliminary data.</text>
</comment>
<dbReference type="Proteomes" id="UP001603857">
    <property type="component" value="Unassembled WGS sequence"/>
</dbReference>
<evidence type="ECO:0000256" key="1">
    <source>
        <dbReference type="ARBA" id="ARBA00004123"/>
    </source>
</evidence>
<protein>
    <submittedName>
        <fullName evidence="9">Uncharacterized protein</fullName>
    </submittedName>
</protein>
<dbReference type="PROSITE" id="PS50066">
    <property type="entry name" value="MADS_BOX_2"/>
    <property type="match status" value="1"/>
</dbReference>
<evidence type="ECO:0000256" key="4">
    <source>
        <dbReference type="ARBA" id="ARBA00023163"/>
    </source>
</evidence>